<keyword evidence="7" id="KW-1185">Reference proteome</keyword>
<dbReference type="PANTHER" id="PTHR13948">
    <property type="entry name" value="RNA-BINDING PROTEIN"/>
    <property type="match status" value="1"/>
</dbReference>
<reference evidence="6 7" key="1">
    <citation type="submission" date="2024-05" db="EMBL/GenBank/DDBJ databases">
        <title>Haplotype-resolved chromosome-level genome assembly of Huyou (Citrus changshanensis).</title>
        <authorList>
            <person name="Miao C."/>
            <person name="Chen W."/>
            <person name="Wu Y."/>
            <person name="Wang L."/>
            <person name="Zhao S."/>
            <person name="Grierson D."/>
            <person name="Xu C."/>
            <person name="Chen K."/>
        </authorList>
    </citation>
    <scope>NUCLEOTIDE SEQUENCE [LARGE SCALE GENOMIC DNA]</scope>
    <source>
        <strain evidence="6">01-14</strain>
        <tissue evidence="6">Leaf</tissue>
    </source>
</reference>
<evidence type="ECO:0000256" key="3">
    <source>
        <dbReference type="ARBA" id="ARBA00023242"/>
    </source>
</evidence>
<evidence type="ECO:0000256" key="1">
    <source>
        <dbReference type="ARBA" id="ARBA00004123"/>
    </source>
</evidence>
<keyword evidence="3" id="KW-0539">Nucleus</keyword>
<dbReference type="GO" id="GO:0003723">
    <property type="term" value="F:RNA binding"/>
    <property type="evidence" value="ECO:0007669"/>
    <property type="project" value="UniProtKB-KW"/>
</dbReference>
<feature type="compositionally biased region" description="Basic and acidic residues" evidence="4">
    <location>
        <begin position="400"/>
        <end position="415"/>
    </location>
</feature>
<accession>A0AAP0M3L4</accession>
<dbReference type="GO" id="GO:0000398">
    <property type="term" value="P:mRNA splicing, via spliceosome"/>
    <property type="evidence" value="ECO:0007669"/>
    <property type="project" value="TreeGrafter"/>
</dbReference>
<organism evidence="6 7">
    <name type="scientific">Citrus x changshan-huyou</name>
    <dbReference type="NCBI Taxonomy" id="2935761"/>
    <lineage>
        <taxon>Eukaryota</taxon>
        <taxon>Viridiplantae</taxon>
        <taxon>Streptophyta</taxon>
        <taxon>Embryophyta</taxon>
        <taxon>Tracheophyta</taxon>
        <taxon>Spermatophyta</taxon>
        <taxon>Magnoliopsida</taxon>
        <taxon>eudicotyledons</taxon>
        <taxon>Gunneridae</taxon>
        <taxon>Pentapetalae</taxon>
        <taxon>rosids</taxon>
        <taxon>malvids</taxon>
        <taxon>Sapindales</taxon>
        <taxon>Rutaceae</taxon>
        <taxon>Aurantioideae</taxon>
        <taxon>Citrus</taxon>
    </lineage>
</organism>
<protein>
    <recommendedName>
        <fullName evidence="5">G-patch domain-containing protein</fullName>
    </recommendedName>
</protein>
<dbReference type="Pfam" id="PF17780">
    <property type="entry name" value="OCRE"/>
    <property type="match status" value="1"/>
</dbReference>
<name>A0AAP0M3L4_9ROSI</name>
<feature type="region of interest" description="Disordered" evidence="4">
    <location>
        <begin position="387"/>
        <end position="415"/>
    </location>
</feature>
<keyword evidence="2" id="KW-0694">RNA-binding</keyword>
<proteinExistence type="predicted"/>
<comment type="subcellular location">
    <subcellularLocation>
        <location evidence="1">Nucleus</location>
    </subcellularLocation>
</comment>
<dbReference type="AlphaFoldDB" id="A0AAP0M3L4"/>
<dbReference type="GO" id="GO:0005634">
    <property type="term" value="C:nucleus"/>
    <property type="evidence" value="ECO:0007669"/>
    <property type="project" value="UniProtKB-SubCell"/>
</dbReference>
<evidence type="ECO:0000313" key="7">
    <source>
        <dbReference type="Proteomes" id="UP001428341"/>
    </source>
</evidence>
<dbReference type="Pfam" id="PF01585">
    <property type="entry name" value="G-patch"/>
    <property type="match status" value="1"/>
</dbReference>
<dbReference type="PANTHER" id="PTHR13948:SF38">
    <property type="entry name" value="D111_G-PATCH DOMAIN-CONTAINING PROTEIN"/>
    <property type="match status" value="1"/>
</dbReference>
<dbReference type="SMART" id="SM00443">
    <property type="entry name" value="G_patch"/>
    <property type="match status" value="1"/>
</dbReference>
<dbReference type="CDD" id="cd16074">
    <property type="entry name" value="OCRE"/>
    <property type="match status" value="1"/>
</dbReference>
<dbReference type="EMBL" id="JBCGBO010000005">
    <property type="protein sequence ID" value="KAK9198083.1"/>
    <property type="molecule type" value="Genomic_DNA"/>
</dbReference>
<comment type="caution">
    <text evidence="6">The sequence shown here is derived from an EMBL/GenBank/DDBJ whole genome shotgun (WGS) entry which is preliminary data.</text>
</comment>
<dbReference type="Proteomes" id="UP001428341">
    <property type="component" value="Unassembled WGS sequence"/>
</dbReference>
<dbReference type="InterPro" id="IPR000467">
    <property type="entry name" value="G_patch_dom"/>
</dbReference>
<sequence>MAGTNEPDDSKETKSSDLFVWDKTSQLFFHASSGFYHDPNAGWYYSSRDGLYYKFENGNYVLLESYKVDECDRSSREGTATENPVQDEQRKQICGDCEDYSSIQLHESEDYMCVRSGQDEYSQGHMEHSINQTPENPPPPSAWLEETLIDLYLSGYNQVATADDGAMTTLGTDEGEKFKVSADGDSELEEGEWIPEDGFIHSSEEVSEEGVCWEEENWRSQYGQVTQPEEEPEMGLPVVELWEWSRVRQCRKRGKDQVARLVGYLVRRSVKLHPSMPSGGGLLRTAPICEVRRDLVRVTTGQVYRLRTPSAKYLASLSCYDSCNPTKDWGFPEISPLSEPTKKIESKSSDEVIECKGTPNLPDQLAAFGKHRSCAYRDRAAERRTLHGGIGVGPGQKRAAIGDDGRELSPDSTRTEDAAAEALKMSFGTGSYARKILESMGWKEGESLGSSTKGLVEPLEAIGNIGNAGLGWPQGRTQHH</sequence>
<evidence type="ECO:0000256" key="4">
    <source>
        <dbReference type="SAM" id="MobiDB-lite"/>
    </source>
</evidence>
<dbReference type="InterPro" id="IPR041591">
    <property type="entry name" value="OCRE"/>
</dbReference>
<evidence type="ECO:0000256" key="2">
    <source>
        <dbReference type="ARBA" id="ARBA00022884"/>
    </source>
</evidence>
<feature type="domain" description="G-patch" evidence="5">
    <location>
        <begin position="429"/>
        <end position="475"/>
    </location>
</feature>
<evidence type="ECO:0000259" key="5">
    <source>
        <dbReference type="PROSITE" id="PS50174"/>
    </source>
</evidence>
<gene>
    <name evidence="6" type="ORF">WN944_013266</name>
</gene>
<evidence type="ECO:0000313" key="6">
    <source>
        <dbReference type="EMBL" id="KAK9198083.1"/>
    </source>
</evidence>
<dbReference type="PROSITE" id="PS50174">
    <property type="entry name" value="G_PATCH"/>
    <property type="match status" value="1"/>
</dbReference>